<comment type="similarity">
    <text evidence="1">Belongs to the STXBP/unc-18/SEC1 family.</text>
</comment>
<dbReference type="InterPro" id="IPR036045">
    <property type="entry name" value="Sec1-like_sf"/>
</dbReference>
<dbReference type="SUPFAM" id="SSF51621">
    <property type="entry name" value="Phosphoenolpyruvate/pyruvate domain"/>
    <property type="match status" value="1"/>
</dbReference>
<dbReference type="Gene3D" id="3.40.50.2060">
    <property type="match status" value="1"/>
</dbReference>
<accession>A0A1Q9C6L2</accession>
<feature type="region of interest" description="Disordered" evidence="2">
    <location>
        <begin position="1386"/>
        <end position="1545"/>
    </location>
</feature>
<gene>
    <name evidence="3" type="primary">SEC1A</name>
    <name evidence="3" type="ORF">AK812_SmicGene41247</name>
</gene>
<evidence type="ECO:0000313" key="3">
    <source>
        <dbReference type="EMBL" id="OLP78572.1"/>
    </source>
</evidence>
<dbReference type="InterPro" id="IPR040442">
    <property type="entry name" value="Pyrv_kinase-like_dom_sf"/>
</dbReference>
<proteinExistence type="inferred from homology"/>
<dbReference type="SUPFAM" id="SSF56815">
    <property type="entry name" value="Sec1/munc18-like (SM) proteins"/>
    <property type="match status" value="1"/>
</dbReference>
<feature type="compositionally biased region" description="Basic and acidic residues" evidence="2">
    <location>
        <begin position="1386"/>
        <end position="1413"/>
    </location>
</feature>
<feature type="compositionally biased region" description="Basic and acidic residues" evidence="2">
    <location>
        <begin position="1324"/>
        <end position="1346"/>
    </location>
</feature>
<dbReference type="InterPro" id="IPR043154">
    <property type="entry name" value="Sec-1-like_dom1"/>
</dbReference>
<dbReference type="InterPro" id="IPR011992">
    <property type="entry name" value="EF-hand-dom_pair"/>
</dbReference>
<feature type="compositionally biased region" description="Polar residues" evidence="2">
    <location>
        <begin position="1076"/>
        <end position="1092"/>
    </location>
</feature>
<feature type="compositionally biased region" description="Polar residues" evidence="2">
    <location>
        <begin position="1349"/>
        <end position="1365"/>
    </location>
</feature>
<dbReference type="Gene3D" id="3.20.20.60">
    <property type="entry name" value="Phosphoenolpyruvate-binding domains"/>
    <property type="match status" value="1"/>
</dbReference>
<reference evidence="3 4" key="1">
    <citation type="submission" date="2016-02" db="EMBL/GenBank/DDBJ databases">
        <title>Genome analysis of coral dinoflagellate symbionts highlights evolutionary adaptations to a symbiotic lifestyle.</title>
        <authorList>
            <person name="Aranda M."/>
            <person name="Li Y."/>
            <person name="Liew Y.J."/>
            <person name="Baumgarten S."/>
            <person name="Simakov O."/>
            <person name="Wilson M."/>
            <person name="Piel J."/>
            <person name="Ashoor H."/>
            <person name="Bougouffa S."/>
            <person name="Bajic V.B."/>
            <person name="Ryu T."/>
            <person name="Ravasi T."/>
            <person name="Bayer T."/>
            <person name="Micklem G."/>
            <person name="Kim H."/>
            <person name="Bhak J."/>
            <person name="Lajeunesse T.C."/>
            <person name="Voolstra C.R."/>
        </authorList>
    </citation>
    <scope>NUCLEOTIDE SEQUENCE [LARGE SCALE GENOMIC DNA]</scope>
    <source>
        <strain evidence="3 4">CCMP2467</strain>
    </source>
</reference>
<comment type="caution">
    <text evidence="3">The sequence shown here is derived from an EMBL/GenBank/DDBJ whole genome shotgun (WGS) entry which is preliminary data.</text>
</comment>
<feature type="compositionally biased region" description="Basic and acidic residues" evidence="2">
    <location>
        <begin position="1093"/>
        <end position="1103"/>
    </location>
</feature>
<keyword evidence="4" id="KW-1185">Reference proteome</keyword>
<feature type="region of interest" description="Disordered" evidence="2">
    <location>
        <begin position="1190"/>
        <end position="1216"/>
    </location>
</feature>
<feature type="compositionally biased region" description="Acidic residues" evidence="2">
    <location>
        <begin position="1522"/>
        <end position="1539"/>
    </location>
</feature>
<dbReference type="GO" id="GO:0003824">
    <property type="term" value="F:catalytic activity"/>
    <property type="evidence" value="ECO:0007669"/>
    <property type="project" value="InterPro"/>
</dbReference>
<evidence type="ECO:0000256" key="1">
    <source>
        <dbReference type="ARBA" id="ARBA00009884"/>
    </source>
</evidence>
<name>A0A1Q9C6L2_SYMMI</name>
<dbReference type="InterPro" id="IPR001619">
    <property type="entry name" value="Sec1-like"/>
</dbReference>
<feature type="region of interest" description="Disordered" evidence="2">
    <location>
        <begin position="1143"/>
        <end position="1175"/>
    </location>
</feature>
<dbReference type="SUPFAM" id="SSF47473">
    <property type="entry name" value="EF-hand"/>
    <property type="match status" value="1"/>
</dbReference>
<organism evidence="3 4">
    <name type="scientific">Symbiodinium microadriaticum</name>
    <name type="common">Dinoflagellate</name>
    <name type="synonym">Zooxanthella microadriatica</name>
    <dbReference type="NCBI Taxonomy" id="2951"/>
    <lineage>
        <taxon>Eukaryota</taxon>
        <taxon>Sar</taxon>
        <taxon>Alveolata</taxon>
        <taxon>Dinophyceae</taxon>
        <taxon>Suessiales</taxon>
        <taxon>Symbiodiniaceae</taxon>
        <taxon>Symbiodinium</taxon>
    </lineage>
</organism>
<sequence>MSQHDASHDVTQKEVDGYLVRPLPMPTLARKIGRTALSVIGGELPVTVQELAKRAYLYTLDPLRNPVKEVYDASSSVSEMPPMLGIFNDIPTHKMREDEVAAWARAGFSFIVSDAEHRQISGWQGREENAMIARAGMLPVQRLHREAVSQHGDALQLGARATMRPYATKLVEAEQYFDSITFPPGRPGTASKDSRGGYPTRLGDRTLCFTPDSLRASESETQGWLQFETSEYILNAEIRDSVLDLMCRQGRAVGFVGPFDAVMRDGIHPSMSSGMNQLFQEAAKRGVVMGRVCGSGVISDPSDIEDAIVEAIQQGSRSHGQLMVLLPTSLFQYIASPPTCPSLEHVQWPNHSGSSHNGGSREAITVKDSIQQRYLVCHIDDLLKERIALVESLDAPREALPLDAVYFLAPSLENMDRLVEEGREKGEELSTKSAKYRSSHIFFSHRLEAVSRISTFSELNLSMLAYDDHSFHMQDHGDSLKGLLGISSQALCSGLATLFATLGQELHCLHQAYSSVLESCCFGELDAHSLVESVQLIPLLRSRASSETCSLLIVDCDRSVDWVPLLIHDLGYEVSAADWLGTLPGSNEDSHLPSLQKAEVSELKELVDSLGDSPEKRRQAFGDPNRWNKLPELMESAAQRDGLLPQGTPADNQPGHGGASLRWKTTINLTKAIRKGGTLRSMVAMSNAGKVAEKAKEAEKRSMDVTMDMQESERSNSGMPRSKTGPAGQKKANPKSGQNGLQSVVMKLMGPKSDMNSTQSSFGAASSLGDFVPSTPGTAGSTEEVSFSVCAEDGQHFAESEHDRWIAMHPRLHGRPSWSHRSRRPLQISVNQAGTGVIRTVPWDEKHDMSALRELYQGEAAITVLRSEPTGLPALQAWCSSCGRQYANTARMRRHVFVTPVCQRRWGMFHLGKPVAGNPEDATQGLSDDRHPGFLAALLELDGSNEETAWSLVQGWYRTSSLHLPIRGVPQAWRQHARAQPSAAETADNLLPLLHPTLCCEQFQQPPGPIGEFEPPGPVSPFAWAVLTGPAGVRSVDDPLCPSTRILLTAALLWPELLVRRRSLLDVGRPAGSRWNQTWTATQEGSLSQTSRTDSRSQDERPGQWRMGDVSLPTTPRAALPALKESSKWMKVNKRVRDAILGHSGQSESLARDSKAAARRASQLPSLAGEDSQELGLEVRRPSLLRRDSFTAASAPQPASPRGVLAAAPAEPTPPPSVAQLASALIDHFGSLTRAYDHFDFSRKGRFSRAQFYAGCASVRLNFRTLSGLTVREIFKRMDDANLEDNPEAHRVAPRGEICRMKWMNFFETELQGSETAELLTADKGSEVERRLEERRKERGLQRVGEDSAPTSPSGQSGQTAPTVQTVAEVARARDVFMKRLKGIAESESREVNRSAEGSDSKGRGHLHPDRRMSSSKPRRISGTSGKGSSDDEDGAMARQTSGASSQPVQPMTTGRRGSSHGVGGRRRSSAEPVRRRSKQLRVETAPNLSNTQEDASASSSDDGLSDVEEEGKVPAKSAQELEAEFEGKDDEEVGEEDGLGALLQRSDDAVEERLRRVLQKGVGTKDFEVMDEAELQAVAEQEEIANVIQTIGASGKLALAWVFIKKLGSLKRAFKWFDTRNTRKIPQVVWDTGFTLLHIDAERLTGWRPFDIFKQIDTEPSDGTISYKEWNNFFADAAKTIALEMESLGGIDFEQQVKLRRHNLKLMRDKRRKAGNRAEDSWLDDLQEKQAMKQQEEEFTKRVRAKITALDEGQSFLFGRDWLCTAEEALLLLKPLKRSDIVQQVAESLGIWSLPSPALIDVREMLKFRPGLGGSQDPRMVQYSLQPVMEMPQDGLKVDKGGDSGSILVVNLTEFTKSTEDRLKEIPIHASEEFPTSLSELERGVVKTLAQRMGFACSVEKKGALFQITVFNVTGHFVKDMERQLRELEEGQGMRLSKELSDEERRLVKAMAEQMGYAVTQTSAGIEVTNLSTYAKQIREDLSQLGVGETQRIQLSSATDEQQVILQRVAAELGLDWEEEGTRRQRIATVGNMVSLVEEMREKLSDNTSSGTVLSFILPPTESQRETFFNMAQNYGFEKWALWRAGVVPIPGYDA</sequence>
<dbReference type="PANTHER" id="PTHR11679">
    <property type="entry name" value="VESICLE PROTEIN SORTING-ASSOCIATED"/>
    <property type="match status" value="1"/>
</dbReference>
<feature type="region of interest" description="Disordered" evidence="2">
    <location>
        <begin position="1076"/>
        <end position="1116"/>
    </location>
</feature>
<feature type="region of interest" description="Disordered" evidence="2">
    <location>
        <begin position="1324"/>
        <end position="1365"/>
    </location>
</feature>
<dbReference type="OrthoDB" id="444650at2759"/>
<feature type="region of interest" description="Disordered" evidence="2">
    <location>
        <begin position="693"/>
        <end position="740"/>
    </location>
</feature>
<dbReference type="Proteomes" id="UP000186817">
    <property type="component" value="Unassembled WGS sequence"/>
</dbReference>
<feature type="compositionally biased region" description="Polar residues" evidence="2">
    <location>
        <begin position="1439"/>
        <end position="1453"/>
    </location>
</feature>
<dbReference type="Pfam" id="PF00995">
    <property type="entry name" value="Sec1"/>
    <property type="match status" value="1"/>
</dbReference>
<evidence type="ECO:0000313" key="4">
    <source>
        <dbReference type="Proteomes" id="UP000186817"/>
    </source>
</evidence>
<dbReference type="InterPro" id="IPR015813">
    <property type="entry name" value="Pyrv/PenolPyrv_kinase-like_dom"/>
</dbReference>
<feature type="compositionally biased region" description="Basic and acidic residues" evidence="2">
    <location>
        <begin position="693"/>
        <end position="703"/>
    </location>
</feature>
<evidence type="ECO:0000256" key="2">
    <source>
        <dbReference type="SAM" id="MobiDB-lite"/>
    </source>
</evidence>
<protein>
    <submittedName>
        <fullName evidence="3">Protein transport Sec1a</fullName>
    </submittedName>
</protein>
<dbReference type="GO" id="GO:0016192">
    <property type="term" value="P:vesicle-mediated transport"/>
    <property type="evidence" value="ECO:0007669"/>
    <property type="project" value="InterPro"/>
</dbReference>
<dbReference type="EMBL" id="LSRX01001593">
    <property type="protein sequence ID" value="OLP78572.1"/>
    <property type="molecule type" value="Genomic_DNA"/>
</dbReference>